<name>X1IAC8_9ZZZZ</name>
<dbReference type="Gene3D" id="3.40.50.1220">
    <property type="entry name" value="TPP-binding domain"/>
    <property type="match status" value="1"/>
</dbReference>
<evidence type="ECO:0000259" key="2">
    <source>
        <dbReference type="PROSITE" id="PS50305"/>
    </source>
</evidence>
<keyword evidence="1" id="KW-0520">NAD</keyword>
<accession>X1IAC8</accession>
<proteinExistence type="predicted"/>
<reference evidence="3" key="1">
    <citation type="journal article" date="2014" name="Front. Microbiol.">
        <title>High frequency of phylogenetically diverse reductive dehalogenase-homologous genes in deep subseafloor sedimentary metagenomes.</title>
        <authorList>
            <person name="Kawai M."/>
            <person name="Futagami T."/>
            <person name="Toyoda A."/>
            <person name="Takaki Y."/>
            <person name="Nishi S."/>
            <person name="Hori S."/>
            <person name="Arai W."/>
            <person name="Tsubouchi T."/>
            <person name="Morono Y."/>
            <person name="Uchiyama I."/>
            <person name="Ito T."/>
            <person name="Fujiyama A."/>
            <person name="Inagaki F."/>
            <person name="Takami H."/>
        </authorList>
    </citation>
    <scope>NUCLEOTIDE SEQUENCE</scope>
    <source>
        <strain evidence="3">Expedition CK06-06</strain>
    </source>
</reference>
<evidence type="ECO:0000313" key="3">
    <source>
        <dbReference type="EMBL" id="GAH78652.1"/>
    </source>
</evidence>
<comment type="caution">
    <text evidence="3">The sequence shown here is derived from an EMBL/GenBank/DDBJ whole genome shotgun (WGS) entry which is preliminary data.</text>
</comment>
<sequence>MDVFFVIGSSLLVTPAASMPGIAWRNGAKLIILNIGETPYDDEADLRFFESIGEVLPNIVDRVKEMMEQD</sequence>
<feature type="domain" description="Deacetylase sirtuin-type" evidence="2">
    <location>
        <begin position="1"/>
        <end position="70"/>
    </location>
</feature>
<organism evidence="3">
    <name type="scientific">marine sediment metagenome</name>
    <dbReference type="NCBI Taxonomy" id="412755"/>
    <lineage>
        <taxon>unclassified sequences</taxon>
        <taxon>metagenomes</taxon>
        <taxon>ecological metagenomes</taxon>
    </lineage>
</organism>
<gene>
    <name evidence="3" type="ORF">S03H2_67881</name>
</gene>
<protein>
    <recommendedName>
        <fullName evidence="2">Deacetylase sirtuin-type domain-containing protein</fullName>
    </recommendedName>
</protein>
<dbReference type="PROSITE" id="PS50305">
    <property type="entry name" value="SIRTUIN"/>
    <property type="match status" value="1"/>
</dbReference>
<dbReference type="InterPro" id="IPR029035">
    <property type="entry name" value="DHS-like_NAD/FAD-binding_dom"/>
</dbReference>
<dbReference type="InterPro" id="IPR026590">
    <property type="entry name" value="Ssirtuin_cat_dom"/>
</dbReference>
<evidence type="ECO:0000256" key="1">
    <source>
        <dbReference type="ARBA" id="ARBA00023027"/>
    </source>
</evidence>
<dbReference type="SUPFAM" id="SSF52467">
    <property type="entry name" value="DHS-like NAD/FAD-binding domain"/>
    <property type="match status" value="1"/>
</dbReference>
<dbReference type="EMBL" id="BARU01044528">
    <property type="protein sequence ID" value="GAH78652.1"/>
    <property type="molecule type" value="Genomic_DNA"/>
</dbReference>
<dbReference type="AlphaFoldDB" id="X1IAC8"/>